<dbReference type="RefSeq" id="WP_109607978.1">
    <property type="nucleotide sequence ID" value="NZ_QGHA01000003.1"/>
</dbReference>
<evidence type="ECO:0000256" key="5">
    <source>
        <dbReference type="ARBA" id="ARBA00023237"/>
    </source>
</evidence>
<reference evidence="9 10" key="1">
    <citation type="submission" date="2018-05" db="EMBL/GenBank/DDBJ databases">
        <title>Genomic Encyclopedia of Archaeal and Bacterial Type Strains, Phase II (KMG-II): from individual species to whole genera.</title>
        <authorList>
            <person name="Goeker M."/>
        </authorList>
    </citation>
    <scope>NUCLEOTIDE SEQUENCE [LARGE SCALE GENOMIC DNA]</scope>
    <source>
        <strain evidence="9 10">DSM 19975</strain>
    </source>
</reference>
<feature type="domain" description="SusD-like N-terminal" evidence="8">
    <location>
        <begin position="73"/>
        <end position="226"/>
    </location>
</feature>
<dbReference type="InterPro" id="IPR012944">
    <property type="entry name" value="SusD_RagB_dom"/>
</dbReference>
<dbReference type="SUPFAM" id="SSF48452">
    <property type="entry name" value="TPR-like"/>
    <property type="match status" value="1"/>
</dbReference>
<comment type="caution">
    <text evidence="9">The sequence shown here is derived from an EMBL/GenBank/DDBJ whole genome shotgun (WGS) entry which is preliminary data.</text>
</comment>
<dbReference type="GO" id="GO:0009279">
    <property type="term" value="C:cell outer membrane"/>
    <property type="evidence" value="ECO:0007669"/>
    <property type="project" value="UniProtKB-SubCell"/>
</dbReference>
<gene>
    <name evidence="9" type="ORF">LX99_02289</name>
</gene>
<keyword evidence="10" id="KW-1185">Reference proteome</keyword>
<proteinExistence type="inferred from homology"/>
<dbReference type="Gene3D" id="1.25.40.390">
    <property type="match status" value="1"/>
</dbReference>
<evidence type="ECO:0000313" key="9">
    <source>
        <dbReference type="EMBL" id="PWK78445.1"/>
    </source>
</evidence>
<feature type="domain" description="RagB/SusD" evidence="7">
    <location>
        <begin position="358"/>
        <end position="482"/>
    </location>
</feature>
<dbReference type="Pfam" id="PF07980">
    <property type="entry name" value="SusD_RagB"/>
    <property type="match status" value="1"/>
</dbReference>
<evidence type="ECO:0000256" key="6">
    <source>
        <dbReference type="SAM" id="SignalP"/>
    </source>
</evidence>
<dbReference type="Pfam" id="PF14322">
    <property type="entry name" value="SusD-like_3"/>
    <property type="match status" value="1"/>
</dbReference>
<protein>
    <submittedName>
        <fullName evidence="9">Putative outer membrane starch-binding protein</fullName>
    </submittedName>
</protein>
<dbReference type="CDD" id="cd08977">
    <property type="entry name" value="SusD"/>
    <property type="match status" value="1"/>
</dbReference>
<keyword evidence="5" id="KW-0998">Cell outer membrane</keyword>
<evidence type="ECO:0000256" key="3">
    <source>
        <dbReference type="ARBA" id="ARBA00022729"/>
    </source>
</evidence>
<dbReference type="Proteomes" id="UP000245678">
    <property type="component" value="Unassembled WGS sequence"/>
</dbReference>
<dbReference type="EMBL" id="QGHA01000003">
    <property type="protein sequence ID" value="PWK78445.1"/>
    <property type="molecule type" value="Genomic_DNA"/>
</dbReference>
<comment type="subcellular location">
    <subcellularLocation>
        <location evidence="1">Cell outer membrane</location>
    </subcellularLocation>
</comment>
<keyword evidence="4" id="KW-0472">Membrane</keyword>
<dbReference type="AlphaFoldDB" id="A0A316HJP1"/>
<evidence type="ECO:0000259" key="7">
    <source>
        <dbReference type="Pfam" id="PF07980"/>
    </source>
</evidence>
<accession>A0A316HJP1</accession>
<feature type="chain" id="PRO_5016362370" evidence="6">
    <location>
        <begin position="19"/>
        <end position="503"/>
    </location>
</feature>
<evidence type="ECO:0000259" key="8">
    <source>
        <dbReference type="Pfam" id="PF14322"/>
    </source>
</evidence>
<evidence type="ECO:0000256" key="1">
    <source>
        <dbReference type="ARBA" id="ARBA00004442"/>
    </source>
</evidence>
<organism evidence="9 10">
    <name type="scientific">Mucilaginibacter oryzae</name>
    <dbReference type="NCBI Taxonomy" id="468058"/>
    <lineage>
        <taxon>Bacteria</taxon>
        <taxon>Pseudomonadati</taxon>
        <taxon>Bacteroidota</taxon>
        <taxon>Sphingobacteriia</taxon>
        <taxon>Sphingobacteriales</taxon>
        <taxon>Sphingobacteriaceae</taxon>
        <taxon>Mucilaginibacter</taxon>
    </lineage>
</organism>
<name>A0A316HJP1_9SPHI</name>
<dbReference type="InterPro" id="IPR033985">
    <property type="entry name" value="SusD-like_N"/>
</dbReference>
<evidence type="ECO:0000256" key="4">
    <source>
        <dbReference type="ARBA" id="ARBA00023136"/>
    </source>
</evidence>
<dbReference type="InterPro" id="IPR011990">
    <property type="entry name" value="TPR-like_helical_dom_sf"/>
</dbReference>
<comment type="similarity">
    <text evidence="2">Belongs to the SusD family.</text>
</comment>
<dbReference type="PROSITE" id="PS51257">
    <property type="entry name" value="PROKAR_LIPOPROTEIN"/>
    <property type="match status" value="1"/>
</dbReference>
<evidence type="ECO:0000313" key="10">
    <source>
        <dbReference type="Proteomes" id="UP000245678"/>
    </source>
</evidence>
<evidence type="ECO:0000256" key="2">
    <source>
        <dbReference type="ARBA" id="ARBA00006275"/>
    </source>
</evidence>
<keyword evidence="3 6" id="KW-0732">Signal</keyword>
<sequence>MKKIYIRFAGMALLMAMAGSCKKFVDYNPHEDFKVTDQDYLKTETDYRTMAVSAYTPLQWLNQMVPIGDIASDNSVAGGEAASDVLSLQQIDDYTLTPVNSTLTDLWQVSYEGINRTNYLTQYKDKNPGGQQINFAGKDALYGEITFLRAYYYFSLVRMFGDVPLFTDRRLEVKDSKTLKRSPKADVYKQIEADLNNAIAVLPTTQTQKGRITKYAAQAMLGKVYLYENKFDDAKNVLESVISSGAFTLVPDFASIFLAAGENGPESVFEIQYSNNSPYYNWGGQTRGQGNYSVQQCGIRGLNGSASMPYAAGWSTNLPTQDLANAYSAGDQRKAITAFDIEAYKAANPSYNITYQVAPYKNTGLYNGKYLPRKGETSGQVELNYLNNFRTLRYAEVLLMAAEAENRSATPNDTKAQGFLNQVRARAFGDANHNITSTGATLKQAIWDERRLELGMEGDRFFDLVRTGQAASKITGFKTGKNEVFPIPQKEVDISGLTQNPGY</sequence>
<feature type="signal peptide" evidence="6">
    <location>
        <begin position="1"/>
        <end position="18"/>
    </location>
</feature>